<evidence type="ECO:0000313" key="3">
    <source>
        <dbReference type="Proteomes" id="UP000332933"/>
    </source>
</evidence>
<dbReference type="EMBL" id="VJMH01006663">
    <property type="protein sequence ID" value="KAF0688761.1"/>
    <property type="molecule type" value="Genomic_DNA"/>
</dbReference>
<gene>
    <name evidence="2" type="primary">Aste57867_19667</name>
    <name evidence="1" type="ORF">As57867_019602</name>
    <name evidence="2" type="ORF">ASTE57867_19667</name>
</gene>
<dbReference type="OrthoDB" id="10376287at2759"/>
<proteinExistence type="predicted"/>
<accession>A0A485LDS5</accession>
<sequence>MAITYKVTSFQRRLAAARSDDDSSTAEDEIKAKRPAAATAFVLPVTTCRQILRLWFVVDDTSRRGPYRLLDHACRSSLARANFEAAQRLVTWLVDVAVTHGLIDAAAALATLASPELLVVFDETFGVALDADDDGMLMRHGFEDFALDQVGQMKYTLVLQRLEMMPPCASPTNSNGGGSALPPPTPSKKLFRWADGTAPEGWIFPQLSCRHLWCKWYFGDDDDGHHCVGPYRHLQPSGVGDSNVMRRPRGAVCHGVPRGHCREAAVCRAAPRDGRHSTKTTRWSCLSERSTCSCSTTRTGTS</sequence>
<evidence type="ECO:0000313" key="2">
    <source>
        <dbReference type="EMBL" id="VFT96367.1"/>
    </source>
</evidence>
<protein>
    <submittedName>
        <fullName evidence="2">Aste57867_19667 protein</fullName>
    </submittedName>
</protein>
<organism evidence="2 3">
    <name type="scientific">Aphanomyces stellatus</name>
    <dbReference type="NCBI Taxonomy" id="120398"/>
    <lineage>
        <taxon>Eukaryota</taxon>
        <taxon>Sar</taxon>
        <taxon>Stramenopiles</taxon>
        <taxon>Oomycota</taxon>
        <taxon>Saprolegniomycetes</taxon>
        <taxon>Saprolegniales</taxon>
        <taxon>Verrucalvaceae</taxon>
        <taxon>Aphanomyces</taxon>
    </lineage>
</organism>
<reference evidence="2 3" key="1">
    <citation type="submission" date="2019-03" db="EMBL/GenBank/DDBJ databases">
        <authorList>
            <person name="Gaulin E."/>
            <person name="Dumas B."/>
        </authorList>
    </citation>
    <scope>NUCLEOTIDE SEQUENCE [LARGE SCALE GENOMIC DNA]</scope>
    <source>
        <strain evidence="2">CBS 568.67</strain>
    </source>
</reference>
<dbReference type="AlphaFoldDB" id="A0A485LDS5"/>
<name>A0A485LDS5_9STRA</name>
<dbReference type="EMBL" id="CAADRA010006685">
    <property type="protein sequence ID" value="VFT96367.1"/>
    <property type="molecule type" value="Genomic_DNA"/>
</dbReference>
<reference evidence="1" key="2">
    <citation type="submission" date="2019-06" db="EMBL/GenBank/DDBJ databases">
        <title>Genomics analysis of Aphanomyces spp. identifies a new class of oomycete effector associated with host adaptation.</title>
        <authorList>
            <person name="Gaulin E."/>
        </authorList>
    </citation>
    <scope>NUCLEOTIDE SEQUENCE</scope>
    <source>
        <strain evidence="1">CBS 578.67</strain>
    </source>
</reference>
<dbReference type="Proteomes" id="UP000332933">
    <property type="component" value="Unassembled WGS sequence"/>
</dbReference>
<keyword evidence="3" id="KW-1185">Reference proteome</keyword>
<evidence type="ECO:0000313" key="1">
    <source>
        <dbReference type="EMBL" id="KAF0688761.1"/>
    </source>
</evidence>